<name>A0A5S4FAC7_9ACTN</name>
<feature type="compositionally biased region" description="Basic and acidic residues" evidence="1">
    <location>
        <begin position="413"/>
        <end position="422"/>
    </location>
</feature>
<dbReference type="InterPro" id="IPR026337">
    <property type="entry name" value="AKG_HExxH"/>
</dbReference>
<reference evidence="2 3" key="1">
    <citation type="submission" date="2019-05" db="EMBL/GenBank/DDBJ databases">
        <title>Draft genome sequence of Nonomuraea turkmeniaca DSM 43926.</title>
        <authorList>
            <person name="Saricaoglu S."/>
            <person name="Isik K."/>
        </authorList>
    </citation>
    <scope>NUCLEOTIDE SEQUENCE [LARGE SCALE GENOMIC DNA]</scope>
    <source>
        <strain evidence="2 3">DSM 43926</strain>
    </source>
</reference>
<evidence type="ECO:0000313" key="2">
    <source>
        <dbReference type="EMBL" id="TMR14318.1"/>
    </source>
</evidence>
<organism evidence="2 3">
    <name type="scientific">Nonomuraea turkmeniaca</name>
    <dbReference type="NCBI Taxonomy" id="103838"/>
    <lineage>
        <taxon>Bacteria</taxon>
        <taxon>Bacillati</taxon>
        <taxon>Actinomycetota</taxon>
        <taxon>Actinomycetes</taxon>
        <taxon>Streptosporangiales</taxon>
        <taxon>Streptosporangiaceae</taxon>
        <taxon>Nonomuraea</taxon>
    </lineage>
</organism>
<protein>
    <submittedName>
        <fullName evidence="2">HEXXH motif domain-containing protein</fullName>
    </submittedName>
</protein>
<dbReference type="OrthoDB" id="796761at2"/>
<accession>A0A5S4FAC7</accession>
<evidence type="ECO:0000313" key="3">
    <source>
        <dbReference type="Proteomes" id="UP000309128"/>
    </source>
</evidence>
<feature type="region of interest" description="Disordered" evidence="1">
    <location>
        <begin position="404"/>
        <end position="430"/>
    </location>
</feature>
<keyword evidence="3" id="KW-1185">Reference proteome</keyword>
<evidence type="ECO:0000256" key="1">
    <source>
        <dbReference type="SAM" id="MobiDB-lite"/>
    </source>
</evidence>
<gene>
    <name evidence="2" type="ORF">ETD86_29080</name>
</gene>
<comment type="caution">
    <text evidence="2">The sequence shown here is derived from an EMBL/GenBank/DDBJ whole genome shotgun (WGS) entry which is preliminary data.</text>
</comment>
<dbReference type="AlphaFoldDB" id="A0A5S4FAC7"/>
<sequence length="430" mass="46209">MRAGRGAAARSRVRPAPHHISGAAFSGLAAGAGGAQAVAELCAAQASKHRLLVRLLVDQAGDARVSRAYEALAEMETAAPEEIGRCLRHPAVGAWALLACRGQADPARLAAVALAAAVRTRTACRLETPVRGGTLTLPSLGLLTLPEDVPDGAEISVEPADGGAELRAGRHVRRLDLAGDGPGWQVLHRVPFGPDVVMTVDDLDPYRWPGDDVDGRLTDERRQLWASCLREAWKVLQTRHWTVGGEIATAVSVLTPVVTRSLEQHSASARDTFGTIALSDPIDGMGMALTLAHELQHAKLYALSDVVALTLPDDGRRFYAPWRPDPRPLSGLLHGAYAHAGVAGFWRRHTDDPDDGERAQVEFARWREASYQVTGTLLDSGALTEAGTWFVATLRDTLGRWQAEPVTPAAEAQARRQSERHRSAWTGDQA</sequence>
<dbReference type="NCBIfam" id="TIGR04267">
    <property type="entry name" value="mod_HExxH"/>
    <property type="match status" value="1"/>
</dbReference>
<dbReference type="EMBL" id="VCKY01000111">
    <property type="protein sequence ID" value="TMR14318.1"/>
    <property type="molecule type" value="Genomic_DNA"/>
</dbReference>
<proteinExistence type="predicted"/>
<dbReference type="Proteomes" id="UP000309128">
    <property type="component" value="Unassembled WGS sequence"/>
</dbReference>